<dbReference type="GO" id="GO:0042941">
    <property type="term" value="P:D-alanine transmembrane transport"/>
    <property type="evidence" value="ECO:0007669"/>
    <property type="project" value="TreeGrafter"/>
</dbReference>
<evidence type="ECO:0000313" key="11">
    <source>
        <dbReference type="EMBL" id="TMI84290.1"/>
    </source>
</evidence>
<protein>
    <submittedName>
        <fullName evidence="11">Branched-chain amino acid ABC transporter permease</fullName>
    </submittedName>
</protein>
<keyword evidence="6" id="KW-0029">Amino-acid transport</keyword>
<dbReference type="PANTHER" id="PTHR11795:SF371">
    <property type="entry name" value="HIGH-AFFINITY BRANCHED-CHAIN AMINO ACID TRANSPORT SYSTEM PERMEASE PROTEIN LIVH"/>
    <property type="match status" value="1"/>
</dbReference>
<feature type="transmembrane region" description="Helical" evidence="10">
    <location>
        <begin position="59"/>
        <end position="82"/>
    </location>
</feature>
<evidence type="ECO:0000256" key="2">
    <source>
        <dbReference type="ARBA" id="ARBA00022448"/>
    </source>
</evidence>
<evidence type="ECO:0000256" key="4">
    <source>
        <dbReference type="ARBA" id="ARBA00022519"/>
    </source>
</evidence>
<feature type="transmembrane region" description="Helical" evidence="10">
    <location>
        <begin position="221"/>
        <end position="249"/>
    </location>
</feature>
<name>A0A537JLE0_9BACT</name>
<dbReference type="CDD" id="cd06582">
    <property type="entry name" value="TM_PBP1_LivH_like"/>
    <property type="match status" value="1"/>
</dbReference>
<keyword evidence="5 10" id="KW-0812">Transmembrane</keyword>
<feature type="transmembrane region" description="Helical" evidence="10">
    <location>
        <begin position="34"/>
        <end position="53"/>
    </location>
</feature>
<dbReference type="GO" id="GO:1903806">
    <property type="term" value="P:L-isoleucine import across plasma membrane"/>
    <property type="evidence" value="ECO:0007669"/>
    <property type="project" value="TreeGrafter"/>
</dbReference>
<evidence type="ECO:0000256" key="1">
    <source>
        <dbReference type="ARBA" id="ARBA00004651"/>
    </source>
</evidence>
<dbReference type="PANTHER" id="PTHR11795">
    <property type="entry name" value="BRANCHED-CHAIN AMINO ACID TRANSPORT SYSTEM PERMEASE PROTEIN LIVH"/>
    <property type="match status" value="1"/>
</dbReference>
<keyword evidence="2" id="KW-0813">Transport</keyword>
<keyword evidence="3" id="KW-1003">Cell membrane</keyword>
<feature type="transmembrane region" description="Helical" evidence="10">
    <location>
        <begin position="188"/>
        <end position="209"/>
    </location>
</feature>
<evidence type="ECO:0000256" key="9">
    <source>
        <dbReference type="ARBA" id="ARBA00037998"/>
    </source>
</evidence>
<evidence type="ECO:0000313" key="12">
    <source>
        <dbReference type="Proteomes" id="UP000320048"/>
    </source>
</evidence>
<proteinExistence type="inferred from homology"/>
<comment type="subcellular location">
    <subcellularLocation>
        <location evidence="1">Cell membrane</location>
        <topology evidence="1">Multi-pass membrane protein</topology>
    </subcellularLocation>
</comment>
<organism evidence="11 12">
    <name type="scientific">Candidatus Segetimicrobium genomatis</name>
    <dbReference type="NCBI Taxonomy" id="2569760"/>
    <lineage>
        <taxon>Bacteria</taxon>
        <taxon>Bacillati</taxon>
        <taxon>Candidatus Sysuimicrobiota</taxon>
        <taxon>Candidatus Sysuimicrobiia</taxon>
        <taxon>Candidatus Sysuimicrobiales</taxon>
        <taxon>Candidatus Segetimicrobiaceae</taxon>
        <taxon>Candidatus Segetimicrobium</taxon>
    </lineage>
</organism>
<feature type="transmembrane region" description="Helical" evidence="10">
    <location>
        <begin position="136"/>
        <end position="159"/>
    </location>
</feature>
<evidence type="ECO:0000256" key="10">
    <source>
        <dbReference type="SAM" id="Phobius"/>
    </source>
</evidence>
<feature type="transmembrane region" description="Helical" evidence="10">
    <location>
        <begin position="261"/>
        <end position="278"/>
    </location>
</feature>
<dbReference type="InterPro" id="IPR052157">
    <property type="entry name" value="BCAA_transport_permease"/>
</dbReference>
<dbReference type="GO" id="GO:0005304">
    <property type="term" value="F:L-valine transmembrane transporter activity"/>
    <property type="evidence" value="ECO:0007669"/>
    <property type="project" value="TreeGrafter"/>
</dbReference>
<dbReference type="EMBL" id="VBAO01000037">
    <property type="protein sequence ID" value="TMI84290.1"/>
    <property type="molecule type" value="Genomic_DNA"/>
</dbReference>
<dbReference type="GO" id="GO:0015188">
    <property type="term" value="F:L-isoleucine transmembrane transporter activity"/>
    <property type="evidence" value="ECO:0007669"/>
    <property type="project" value="TreeGrafter"/>
</dbReference>
<keyword evidence="7 10" id="KW-1133">Transmembrane helix</keyword>
<sequence length="294" mass="29387">MSLYAAAAGFGLVSASVIAVAAVGFTMQFGITNLINLAYGGIMITAAFVAYGVNRAGFSIWTGLAVAAAGGAVASLALHRVLYAPFLRRGTSHIGMVIVSLAAALMLSNVLLALVGYDNVSYVVADEAAVTAGGLILTRVQVVVIGIAVAAMLAIHALLTFTRLGKAMRATATNPTLARNCGIPTGRIIDAVWLITGALCGAAGTVAAIDSASFGVANGSTYLIVILAAAVLGGAGQPYGAMLGAVLIGEITELSAAALSPQYKSVVAFAILVLVMILRPQGLLSKIGALGPAG</sequence>
<dbReference type="InterPro" id="IPR001851">
    <property type="entry name" value="ABC_transp_permease"/>
</dbReference>
<dbReference type="GO" id="GO:0005886">
    <property type="term" value="C:plasma membrane"/>
    <property type="evidence" value="ECO:0007669"/>
    <property type="project" value="UniProtKB-SubCell"/>
</dbReference>
<dbReference type="Proteomes" id="UP000320048">
    <property type="component" value="Unassembled WGS sequence"/>
</dbReference>
<gene>
    <name evidence="11" type="ORF">E6H04_01525</name>
</gene>
<accession>A0A537JLE0</accession>
<evidence type="ECO:0000256" key="6">
    <source>
        <dbReference type="ARBA" id="ARBA00022970"/>
    </source>
</evidence>
<dbReference type="GO" id="GO:0015808">
    <property type="term" value="P:L-alanine transport"/>
    <property type="evidence" value="ECO:0007669"/>
    <property type="project" value="TreeGrafter"/>
</dbReference>
<dbReference type="GO" id="GO:0015190">
    <property type="term" value="F:L-leucine transmembrane transporter activity"/>
    <property type="evidence" value="ECO:0007669"/>
    <property type="project" value="TreeGrafter"/>
</dbReference>
<evidence type="ECO:0000256" key="7">
    <source>
        <dbReference type="ARBA" id="ARBA00022989"/>
    </source>
</evidence>
<evidence type="ECO:0000256" key="3">
    <source>
        <dbReference type="ARBA" id="ARBA00022475"/>
    </source>
</evidence>
<keyword evidence="8 10" id="KW-0472">Membrane</keyword>
<evidence type="ECO:0000256" key="8">
    <source>
        <dbReference type="ARBA" id="ARBA00023136"/>
    </source>
</evidence>
<keyword evidence="4" id="KW-0997">Cell inner membrane</keyword>
<dbReference type="GO" id="GO:0015192">
    <property type="term" value="F:L-phenylalanine transmembrane transporter activity"/>
    <property type="evidence" value="ECO:0007669"/>
    <property type="project" value="TreeGrafter"/>
</dbReference>
<feature type="transmembrane region" description="Helical" evidence="10">
    <location>
        <begin position="94"/>
        <end position="116"/>
    </location>
</feature>
<dbReference type="AlphaFoldDB" id="A0A537JLE0"/>
<feature type="transmembrane region" description="Helical" evidence="10">
    <location>
        <begin position="6"/>
        <end position="27"/>
    </location>
</feature>
<reference evidence="11 12" key="1">
    <citation type="journal article" date="2019" name="Nat. Microbiol.">
        <title>Mediterranean grassland soil C-N compound turnover is dependent on rainfall and depth, and is mediated by genomically divergent microorganisms.</title>
        <authorList>
            <person name="Diamond S."/>
            <person name="Andeer P.F."/>
            <person name="Li Z."/>
            <person name="Crits-Christoph A."/>
            <person name="Burstein D."/>
            <person name="Anantharaman K."/>
            <person name="Lane K.R."/>
            <person name="Thomas B.C."/>
            <person name="Pan C."/>
            <person name="Northen T.R."/>
            <person name="Banfield J.F."/>
        </authorList>
    </citation>
    <scope>NUCLEOTIDE SEQUENCE [LARGE SCALE GENOMIC DNA]</scope>
    <source>
        <strain evidence="11">NP_7</strain>
    </source>
</reference>
<comment type="similarity">
    <text evidence="9">Belongs to the binding-protein-dependent transport system permease family. LivHM subfamily.</text>
</comment>
<comment type="caution">
    <text evidence="11">The sequence shown here is derived from an EMBL/GenBank/DDBJ whole genome shotgun (WGS) entry which is preliminary data.</text>
</comment>
<dbReference type="Pfam" id="PF02653">
    <property type="entry name" value="BPD_transp_2"/>
    <property type="match status" value="1"/>
</dbReference>
<evidence type="ECO:0000256" key="5">
    <source>
        <dbReference type="ARBA" id="ARBA00022692"/>
    </source>
</evidence>